<accession>A0A4C1VYZ3</accession>
<comment type="caution">
    <text evidence="1">The sequence shown here is derived from an EMBL/GenBank/DDBJ whole genome shotgun (WGS) entry which is preliminary data.</text>
</comment>
<reference evidence="1 2" key="1">
    <citation type="journal article" date="2019" name="Commun. Biol.">
        <title>The bagworm genome reveals a unique fibroin gene that provides high tensile strength.</title>
        <authorList>
            <person name="Kono N."/>
            <person name="Nakamura H."/>
            <person name="Ohtoshi R."/>
            <person name="Tomita M."/>
            <person name="Numata K."/>
            <person name="Arakawa K."/>
        </authorList>
    </citation>
    <scope>NUCLEOTIDE SEQUENCE [LARGE SCALE GENOMIC DNA]</scope>
</reference>
<keyword evidence="2" id="KW-1185">Reference proteome</keyword>
<organism evidence="1 2">
    <name type="scientific">Eumeta variegata</name>
    <name type="common">Bagworm moth</name>
    <name type="synonym">Eumeta japonica</name>
    <dbReference type="NCBI Taxonomy" id="151549"/>
    <lineage>
        <taxon>Eukaryota</taxon>
        <taxon>Metazoa</taxon>
        <taxon>Ecdysozoa</taxon>
        <taxon>Arthropoda</taxon>
        <taxon>Hexapoda</taxon>
        <taxon>Insecta</taxon>
        <taxon>Pterygota</taxon>
        <taxon>Neoptera</taxon>
        <taxon>Endopterygota</taxon>
        <taxon>Lepidoptera</taxon>
        <taxon>Glossata</taxon>
        <taxon>Ditrysia</taxon>
        <taxon>Tineoidea</taxon>
        <taxon>Psychidae</taxon>
        <taxon>Oiketicinae</taxon>
        <taxon>Eumeta</taxon>
    </lineage>
</organism>
<gene>
    <name evidence="1" type="ORF">EVAR_82241_1</name>
</gene>
<evidence type="ECO:0000313" key="1">
    <source>
        <dbReference type="EMBL" id="GBP43810.1"/>
    </source>
</evidence>
<dbReference type="EMBL" id="BGZK01000443">
    <property type="protein sequence ID" value="GBP43810.1"/>
    <property type="molecule type" value="Genomic_DNA"/>
</dbReference>
<sequence length="207" mass="23319">MSFILLGVKIVHTIECASTDVLRIDEGTMLFPPERDDLARLLQEYQDIFTQGGGPTSFAEHRIDRKESAERQQDLRKSLKDKSRRDGTLIVGDLVLMKTHVLSNSIKGVTSKFVPKRDGPYLIHKKVSPTTYLLAYPETPDKPIGEDTLVKDCSAHLSFILNTNIHRYTLGKLRHNSSREPLKAERAHRGSPAAARLTCVRLLQNSM</sequence>
<dbReference type="Proteomes" id="UP000299102">
    <property type="component" value="Unassembled WGS sequence"/>
</dbReference>
<dbReference type="OrthoDB" id="425619at2759"/>
<evidence type="ECO:0000313" key="2">
    <source>
        <dbReference type="Proteomes" id="UP000299102"/>
    </source>
</evidence>
<dbReference type="AlphaFoldDB" id="A0A4C1VYZ3"/>
<name>A0A4C1VYZ3_EUMVA</name>
<proteinExistence type="predicted"/>
<protein>
    <submittedName>
        <fullName evidence="1">Uncharacterized protein</fullName>
    </submittedName>
</protein>